<evidence type="ECO:0000313" key="6">
    <source>
        <dbReference type="Proteomes" id="UP001470230"/>
    </source>
</evidence>
<dbReference type="InterPro" id="IPR038765">
    <property type="entry name" value="Papain-like_cys_pep_sf"/>
</dbReference>
<dbReference type="SMART" id="SM00848">
    <property type="entry name" value="Inhibitor_I29"/>
    <property type="match status" value="1"/>
</dbReference>
<protein>
    <recommendedName>
        <fullName evidence="7">Clan CA, family C1, cathepsin L-like cysteine peptidase</fullName>
    </recommendedName>
</protein>
<dbReference type="Gene3D" id="3.90.70.10">
    <property type="entry name" value="Cysteine proteinases"/>
    <property type="match status" value="1"/>
</dbReference>
<evidence type="ECO:0000259" key="4">
    <source>
        <dbReference type="SMART" id="SM00848"/>
    </source>
</evidence>
<dbReference type="PANTHER" id="PTHR12411">
    <property type="entry name" value="CYSTEINE PROTEASE FAMILY C1-RELATED"/>
    <property type="match status" value="1"/>
</dbReference>
<name>A0ABR2L7R3_9EUKA</name>
<proteinExistence type="inferred from homology"/>
<keyword evidence="6" id="KW-1185">Reference proteome</keyword>
<dbReference type="Proteomes" id="UP001470230">
    <property type="component" value="Unassembled WGS sequence"/>
</dbReference>
<dbReference type="InterPro" id="IPR000169">
    <property type="entry name" value="Pept_cys_AS"/>
</dbReference>
<feature type="domain" description="Peptidase C1A papain C-terminal" evidence="3">
    <location>
        <begin position="104"/>
        <end position="320"/>
    </location>
</feature>
<reference evidence="5 6" key="1">
    <citation type="submission" date="2024-04" db="EMBL/GenBank/DDBJ databases">
        <title>Tritrichomonas musculus Genome.</title>
        <authorList>
            <person name="Alves-Ferreira E."/>
            <person name="Grigg M."/>
            <person name="Lorenzi H."/>
            <person name="Galac M."/>
        </authorList>
    </citation>
    <scope>NUCLEOTIDE SEQUENCE [LARGE SCALE GENOMIC DNA]</scope>
    <source>
        <strain evidence="5 6">EAF2021</strain>
    </source>
</reference>
<dbReference type="SUPFAM" id="SSF54001">
    <property type="entry name" value="Cysteine proteinases"/>
    <property type="match status" value="1"/>
</dbReference>
<evidence type="ECO:0000259" key="3">
    <source>
        <dbReference type="SMART" id="SM00645"/>
    </source>
</evidence>
<comment type="caution">
    <text evidence="5">The sequence shown here is derived from an EMBL/GenBank/DDBJ whole genome shotgun (WGS) entry which is preliminary data.</text>
</comment>
<dbReference type="Pfam" id="PF08246">
    <property type="entry name" value="Inhibitor_I29"/>
    <property type="match status" value="1"/>
</dbReference>
<comment type="similarity">
    <text evidence="1">Belongs to the peptidase C1 family.</text>
</comment>
<dbReference type="InterPro" id="IPR000668">
    <property type="entry name" value="Peptidase_C1A_C"/>
</dbReference>
<gene>
    <name evidence="5" type="ORF">M9Y10_001712</name>
</gene>
<sequence length="321" mass="35973">MIAYLLGLVSCQVLTQLHEEKSFLSWMRSTNQFYTGDEYNLRFGVWLANQRRVNEFNQQGKTFKVSMNKFAAYTPAEYNVLLGKKVTRAERPKISMNKKFVKPNSDSVDWRESGIVNPIKDQASCGSCWAFSVIQAQESQWALVNKELLDLSEQNLVDCVTSCYGCGGGDEYVSYDYVISNQQGLWNLQKDYPYTAVGGTCKFSLEKGVAKVTGYYRPTITDDEDALAAACEKDGVVSIAIDASNWSFQLYTTGIYDEPSCQPHNLDHAVGLVGFGVEDGTQYWIVRNSWGTSWGEKGYIRMVRGKNNQCGVASDVIIPQV</sequence>
<dbReference type="Pfam" id="PF00112">
    <property type="entry name" value="Peptidase_C1"/>
    <property type="match status" value="1"/>
</dbReference>
<dbReference type="InterPro" id="IPR013128">
    <property type="entry name" value="Peptidase_C1A"/>
</dbReference>
<accession>A0ABR2L7R3</accession>
<evidence type="ECO:0000313" key="5">
    <source>
        <dbReference type="EMBL" id="KAK8899396.1"/>
    </source>
</evidence>
<dbReference type="PRINTS" id="PR00705">
    <property type="entry name" value="PAPAIN"/>
</dbReference>
<dbReference type="InterPro" id="IPR039417">
    <property type="entry name" value="Peptidase_C1A_papain-like"/>
</dbReference>
<dbReference type="CDD" id="cd02248">
    <property type="entry name" value="Peptidase_C1A"/>
    <property type="match status" value="1"/>
</dbReference>
<dbReference type="EMBL" id="JAPFFF010000001">
    <property type="protein sequence ID" value="KAK8899396.1"/>
    <property type="molecule type" value="Genomic_DNA"/>
</dbReference>
<evidence type="ECO:0000256" key="2">
    <source>
        <dbReference type="ARBA" id="ARBA00023157"/>
    </source>
</evidence>
<dbReference type="SMART" id="SM00645">
    <property type="entry name" value="Pept_C1"/>
    <property type="match status" value="1"/>
</dbReference>
<evidence type="ECO:0008006" key="7">
    <source>
        <dbReference type="Google" id="ProtNLM"/>
    </source>
</evidence>
<organism evidence="5 6">
    <name type="scientific">Tritrichomonas musculus</name>
    <dbReference type="NCBI Taxonomy" id="1915356"/>
    <lineage>
        <taxon>Eukaryota</taxon>
        <taxon>Metamonada</taxon>
        <taxon>Parabasalia</taxon>
        <taxon>Tritrichomonadida</taxon>
        <taxon>Tritrichomonadidae</taxon>
        <taxon>Tritrichomonas</taxon>
    </lineage>
</organism>
<evidence type="ECO:0000256" key="1">
    <source>
        <dbReference type="ARBA" id="ARBA00008455"/>
    </source>
</evidence>
<dbReference type="InterPro" id="IPR025661">
    <property type="entry name" value="Pept_asp_AS"/>
</dbReference>
<keyword evidence="2" id="KW-1015">Disulfide bond</keyword>
<dbReference type="PROSITE" id="PS00139">
    <property type="entry name" value="THIOL_PROTEASE_CYS"/>
    <property type="match status" value="1"/>
</dbReference>
<feature type="domain" description="Cathepsin propeptide inhibitor" evidence="4">
    <location>
        <begin position="23"/>
        <end position="78"/>
    </location>
</feature>
<dbReference type="PROSITE" id="PS00640">
    <property type="entry name" value="THIOL_PROTEASE_ASN"/>
    <property type="match status" value="1"/>
</dbReference>
<dbReference type="InterPro" id="IPR013201">
    <property type="entry name" value="Prot_inhib_I29"/>
</dbReference>